<dbReference type="GO" id="GO:0031591">
    <property type="term" value="P:wybutosine biosynthetic process"/>
    <property type="evidence" value="ECO:0007669"/>
    <property type="project" value="TreeGrafter"/>
</dbReference>
<evidence type="ECO:0000256" key="12">
    <source>
        <dbReference type="ARBA" id="ARBA00029750"/>
    </source>
</evidence>
<evidence type="ECO:0000256" key="1">
    <source>
        <dbReference type="ARBA" id="ARBA00001806"/>
    </source>
</evidence>
<evidence type="ECO:0000256" key="9">
    <source>
        <dbReference type="ARBA" id="ARBA00022691"/>
    </source>
</evidence>
<dbReference type="OrthoDB" id="47172at2759"/>
<dbReference type="InterPro" id="IPR003347">
    <property type="entry name" value="JmjC_dom"/>
</dbReference>
<evidence type="ECO:0000256" key="7">
    <source>
        <dbReference type="ARBA" id="ARBA00022603"/>
    </source>
</evidence>
<comment type="catalytic activity">
    <reaction evidence="1">
        <text>7-[(3S)-3-amino-3-carboxypropyl]wyosine(37) in tRNA(Phe) + S-adenosyl-L-methionine = 7-[(3S)-(3-amino-3-methoxycarbonyl)propyl]wyosine(37) in tRNA(Phe) + S-adenosyl-L-homocysteine</text>
        <dbReference type="Rhea" id="RHEA:36903"/>
        <dbReference type="Rhea" id="RHEA-COMP:10379"/>
        <dbReference type="Rhea" id="RHEA-COMP:11844"/>
        <dbReference type="ChEBI" id="CHEBI:57856"/>
        <dbReference type="ChEBI" id="CHEBI:59789"/>
        <dbReference type="ChEBI" id="CHEBI:73543"/>
        <dbReference type="ChEBI" id="CHEBI:74275"/>
        <dbReference type="EC" id="2.1.1.290"/>
    </reaction>
</comment>
<evidence type="ECO:0000256" key="11">
    <source>
        <dbReference type="ARBA" id="ARBA00025588"/>
    </source>
</evidence>
<evidence type="ECO:0000313" key="18">
    <source>
        <dbReference type="Proteomes" id="UP000189580"/>
    </source>
</evidence>
<dbReference type="Proteomes" id="UP000189580">
    <property type="component" value="Chromosome b"/>
</dbReference>
<evidence type="ECO:0000313" key="17">
    <source>
        <dbReference type="EMBL" id="ANB16011.1"/>
    </source>
</evidence>
<protein>
    <recommendedName>
        <fullName evidence="6">tRNA wybutosine-synthesizing protein 4</fullName>
        <ecNumber evidence="5">2.1.1.290</ecNumber>
        <ecNumber evidence="4">2.3.1.231</ecNumber>
    </recommendedName>
    <alternativeName>
        <fullName evidence="13">Leucine carboxyl methyltransferase 2</fullName>
    </alternativeName>
    <alternativeName>
        <fullName evidence="14">tRNA(Phe) (7-(3-amino-3-(methoxycarbonyl)propyl)wyosine(37)-N)-methoxycarbonyltransferase</fullName>
    </alternativeName>
    <alternativeName>
        <fullName evidence="12">tRNA(Phe) (7-(3-amino-3-carboxypropyl)wyosine(37)-O)-methyltransferase</fullName>
    </alternativeName>
</protein>
<comment type="catalytic activity">
    <reaction evidence="15">
        <text>7-[(3S)-(3-amino-3-methoxycarbonyl)propyl]wyosine(37) in tRNA(Phe) + S-adenosyl-L-methionine + CO2 = wybutosine(37) in tRNA(Phe) + S-adenosyl-L-homocysteine + 2 H(+)</text>
        <dbReference type="Rhea" id="RHEA:37119"/>
        <dbReference type="Rhea" id="RHEA-COMP:11844"/>
        <dbReference type="Rhea" id="RHEA-COMP:11847"/>
        <dbReference type="ChEBI" id="CHEBI:15378"/>
        <dbReference type="ChEBI" id="CHEBI:16526"/>
        <dbReference type="ChEBI" id="CHEBI:57856"/>
        <dbReference type="ChEBI" id="CHEBI:59789"/>
        <dbReference type="ChEBI" id="CHEBI:73544"/>
        <dbReference type="ChEBI" id="CHEBI:74275"/>
        <dbReference type="EC" id="2.3.1.231"/>
    </reaction>
</comment>
<feature type="domain" description="JmjC" evidence="16">
    <location>
        <begin position="825"/>
        <end position="968"/>
    </location>
</feature>
<dbReference type="Pfam" id="PF04072">
    <property type="entry name" value="LCM"/>
    <property type="match status" value="1"/>
</dbReference>
<dbReference type="AlphaFoldDB" id="A0A170QZG0"/>
<dbReference type="Pfam" id="PF13621">
    <property type="entry name" value="Cupin_8"/>
    <property type="match status" value="1"/>
</dbReference>
<reference evidence="17 18" key="1">
    <citation type="submission" date="2016-02" db="EMBL/GenBank/DDBJ databases">
        <title>Complete genome sequence and transcriptome regulation of the pentose utilising yeast Sugiyamaella lignohabitans.</title>
        <authorList>
            <person name="Bellasio M."/>
            <person name="Peymann A."/>
            <person name="Valli M."/>
            <person name="Sipitzky M."/>
            <person name="Graf A."/>
            <person name="Sauer M."/>
            <person name="Marx H."/>
            <person name="Mattanovich D."/>
        </authorList>
    </citation>
    <scope>NUCLEOTIDE SEQUENCE [LARGE SCALE GENOMIC DNA]</scope>
    <source>
        <strain evidence="17 18">CBS 10342</strain>
    </source>
</reference>
<dbReference type="EC" id="2.1.1.290" evidence="5"/>
<comment type="similarity">
    <text evidence="3">Belongs to the methyltransferase superfamily. LCMT family.</text>
</comment>
<evidence type="ECO:0000256" key="4">
    <source>
        <dbReference type="ARBA" id="ARBA00012155"/>
    </source>
</evidence>
<dbReference type="GO" id="GO:0030488">
    <property type="term" value="P:tRNA methylation"/>
    <property type="evidence" value="ECO:0007669"/>
    <property type="project" value="TreeGrafter"/>
</dbReference>
<comment type="function">
    <text evidence="11">Probable S-adenosyl-L-methionine-dependent methyltransferase that acts as a component of the wybutosine biosynthesis pathway. Wybutosine is a hyper modified guanosine with a tricyclic base found at the 3'-position adjacent to the anticodon of eukaryotic phenylalanine tRNA. May methylate the carboxyl group of leucine residues to form alpha-leucine ester residues.</text>
</comment>
<dbReference type="SUPFAM" id="SSF51197">
    <property type="entry name" value="Clavaminate synthase-like"/>
    <property type="match status" value="1"/>
</dbReference>
<gene>
    <name evidence="17" type="primary">PPM2</name>
    <name evidence="17" type="ORF">AWJ20_3662</name>
</gene>
<evidence type="ECO:0000256" key="10">
    <source>
        <dbReference type="ARBA" id="ARBA00022694"/>
    </source>
</evidence>
<evidence type="ECO:0000256" key="3">
    <source>
        <dbReference type="ARBA" id="ARBA00010703"/>
    </source>
</evidence>
<dbReference type="RefSeq" id="XP_018738488.1">
    <property type="nucleotide sequence ID" value="XM_018880694.1"/>
</dbReference>
<dbReference type="PANTHER" id="PTHR46529:SF1">
    <property type="entry name" value="TRNA WYBUTOSINE-SYNTHESIZING PROTEIN 4"/>
    <property type="match status" value="1"/>
</dbReference>
<keyword evidence="10" id="KW-0819">tRNA processing</keyword>
<organism evidence="17 18">
    <name type="scientific">Sugiyamaella lignohabitans</name>
    <dbReference type="NCBI Taxonomy" id="796027"/>
    <lineage>
        <taxon>Eukaryota</taxon>
        <taxon>Fungi</taxon>
        <taxon>Dikarya</taxon>
        <taxon>Ascomycota</taxon>
        <taxon>Saccharomycotina</taxon>
        <taxon>Dipodascomycetes</taxon>
        <taxon>Dipodascales</taxon>
        <taxon>Trichomonascaceae</taxon>
        <taxon>Sugiyamaella</taxon>
    </lineage>
</organism>
<dbReference type="Gene3D" id="6.10.140.1470">
    <property type="match status" value="1"/>
</dbReference>
<dbReference type="Gene3D" id="2.60.120.650">
    <property type="entry name" value="Cupin"/>
    <property type="match status" value="1"/>
</dbReference>
<proteinExistence type="inferred from homology"/>
<dbReference type="PROSITE" id="PS51184">
    <property type="entry name" value="JMJC"/>
    <property type="match status" value="1"/>
</dbReference>
<dbReference type="Pfam" id="PF13418">
    <property type="entry name" value="Beta-prop_TYW4"/>
    <property type="match status" value="1"/>
</dbReference>
<keyword evidence="7" id="KW-0489">Methyltransferase</keyword>
<keyword evidence="18" id="KW-1185">Reference proteome</keyword>
<name>A0A170QZG0_9ASCO</name>
<evidence type="ECO:0000256" key="6">
    <source>
        <dbReference type="ARBA" id="ARBA00018045"/>
    </source>
</evidence>
<evidence type="ECO:0000256" key="5">
    <source>
        <dbReference type="ARBA" id="ARBA00012779"/>
    </source>
</evidence>
<dbReference type="FunFam" id="2.60.120.650:FF:000043">
    <property type="entry name" value="tRNA wybutosine-synthesizing protein 4"/>
    <property type="match status" value="1"/>
</dbReference>
<evidence type="ECO:0000256" key="14">
    <source>
        <dbReference type="ARBA" id="ARBA00030847"/>
    </source>
</evidence>
<dbReference type="EMBL" id="CP014503">
    <property type="protein sequence ID" value="ANB16011.1"/>
    <property type="molecule type" value="Genomic_DNA"/>
</dbReference>
<evidence type="ECO:0000256" key="13">
    <source>
        <dbReference type="ARBA" id="ARBA00030231"/>
    </source>
</evidence>
<evidence type="ECO:0000256" key="2">
    <source>
        <dbReference type="ARBA" id="ARBA00004797"/>
    </source>
</evidence>
<dbReference type="InterPro" id="IPR007213">
    <property type="entry name" value="Ppm1/Ppm2/Tcmp"/>
</dbReference>
<dbReference type="GO" id="GO:0008175">
    <property type="term" value="F:tRNA methyltransferase activity"/>
    <property type="evidence" value="ECO:0007669"/>
    <property type="project" value="TreeGrafter"/>
</dbReference>
<keyword evidence="8" id="KW-0808">Transferase</keyword>
<dbReference type="SMART" id="SM00612">
    <property type="entry name" value="Kelch"/>
    <property type="match status" value="1"/>
</dbReference>
<evidence type="ECO:0000256" key="15">
    <source>
        <dbReference type="ARBA" id="ARBA00049250"/>
    </source>
</evidence>
<dbReference type="EC" id="2.3.1.231" evidence="4"/>
<evidence type="ECO:0000259" key="16">
    <source>
        <dbReference type="PROSITE" id="PS51184"/>
    </source>
</evidence>
<dbReference type="InterPro" id="IPR041667">
    <property type="entry name" value="Cupin_8"/>
</dbReference>
<keyword evidence="9" id="KW-0949">S-adenosyl-L-methionine</keyword>
<dbReference type="Gene3D" id="2.120.10.80">
    <property type="entry name" value="Kelch-type beta propeller"/>
    <property type="match status" value="1"/>
</dbReference>
<sequence length="1013" mass="113718">MSIEPTVSKPEVKKVKKIIKKKKILVDESIQGTNDSSIVSKRSVERLYRKKGSSNEQPMEFFRYFVPKPQRRSPIINRGYWTRIEAMKSVISKVLVQYQNSETKVIVVNLGCGFDPYPFQYLSSGENCENVTFLDVDYSDLIFKKAATVYRTKELAQIIGPATYSPNIDNDKNSPNGKIYLQAEKYIALGCDLRELNTFEAALRDLFDLENSVVLFTAEVSLTYMIQKTADDLIRWAAGLPRAEFALLEQIMPAGEDHPFAKTMLKHFNSLKTPLHSITSYPNIGKQRDRFLSRGWKSVNVQNLFDFWTNDVSDADKKFVESVEEFDEWEEFILFGQHYFILHATGGSQVKLAPSIDNSDSTNSELGSEVSISRVSLPKAKRKFLAGCTHGSSIFFHGGVTTARESSSLIISANANDSYPYDECPIQGRTCHTLSNLTNGDILLVGGRLRPANPLADCWLLTKETGEWSRVEDLPSPRSRHCAVNIDDQILIFGGSGREEPSPFLSWSQELGWRYVEVKGCPIPNLFSPAMCNTSNNGIIVGGMDDDKKVRSEVYSFIYDRVTNTVTVELVPVREQALVTRYGSRSTIIGNSTVLIFGGVSSQKLLDRHDIFVSLNYKTGEIKRHPITSNHELPMLVGFCANEVNLGQDKHILSYGGGCVCFSFGSFWDDVYSFGLGNAASLPELATIKLSGSAKDNEQYDGLDHGDVSVKEVPIIDVITNPVSQESFRTICRLRSPVLFRNSHLGPCIDSWRSPEYLVEKVGHDTKVVAHVTSSDALNFQAKNFDYKSLDFKDFVTKMFSTSEKVYLRSLSISDPKSKPAIFKSDFPGLSNDFKLPDFLDSLEKDHFSSPLRLSSANTSMWLHYDVTANVLCQVVGQKRVRLYPPQDVVHLSFPAGASSSTIENIFANPPPAHYKCHPMEVVMHPGDIIFIPSMWLHATQPLVASVSLNFFWKDLEPSIYAAGKDVYGNRDITAYDDGRKAVLKLVNSFHDVPQEIRKFYLLRLADEIRKQC</sequence>
<dbReference type="InterPro" id="IPR006652">
    <property type="entry name" value="Kelch_1"/>
</dbReference>
<accession>A0A170QZG0</accession>
<dbReference type="SUPFAM" id="SSF117281">
    <property type="entry name" value="Kelch motif"/>
    <property type="match status" value="1"/>
</dbReference>
<dbReference type="SUPFAM" id="SSF53335">
    <property type="entry name" value="S-adenosyl-L-methionine-dependent methyltransferases"/>
    <property type="match status" value="1"/>
</dbReference>
<comment type="pathway">
    <text evidence="2">tRNA modification; wybutosine-tRNA(Phe) biosynthesis.</text>
</comment>
<dbReference type="Gene3D" id="3.40.50.150">
    <property type="entry name" value="Vaccinia Virus protein VP39"/>
    <property type="match status" value="1"/>
</dbReference>
<dbReference type="UniPathway" id="UPA00375"/>
<dbReference type="KEGG" id="slb:AWJ20_3662"/>
<dbReference type="PANTHER" id="PTHR46529">
    <property type="entry name" value="TRNA WYBUTOSINE-SYNTHESIZING PROTEIN 4"/>
    <property type="match status" value="1"/>
</dbReference>
<evidence type="ECO:0000256" key="8">
    <source>
        <dbReference type="ARBA" id="ARBA00022679"/>
    </source>
</evidence>
<dbReference type="InterPro" id="IPR015915">
    <property type="entry name" value="Kelch-typ_b-propeller"/>
</dbReference>
<dbReference type="InterPro" id="IPR029063">
    <property type="entry name" value="SAM-dependent_MTases_sf"/>
</dbReference>
<dbReference type="GeneID" id="30035708"/>
<dbReference type="SMART" id="SM00558">
    <property type="entry name" value="JmjC"/>
    <property type="match status" value="1"/>
</dbReference>